<dbReference type="CDD" id="cd12797">
    <property type="entry name" value="M23_peptidase"/>
    <property type="match status" value="1"/>
</dbReference>
<sequence length="543" mass="59380">MACKIIPAAPSLWKKINSPKDKGKAGEGRGTPYLAAGALNCYYKQIDHDVQEPDAPVKPNGLIMWKKTAFRWQNRVILLGLILGGVGFLGWLILGSMDGDDPWLQVPDQVAFMGPKTSFSIRAKDQDSGLKEVNVTLTQEGQEKEVLRRGFPPGGEPGAEVEIPLTLEAKALGLKEGKATLTVTVRDRSWRNAFQGRTTTVTREVEVDLLPLTVQLMAVSHLLNAGGSGCVVYRVSKPVKESGIRLGGRLFQGFPAPKGGKGEYVALFPVPQEAAGAVTAEIVARGALGTEVKQAVTLKIKPKKWRHDKMLLSEGFLRQVAAIFPEAHQGDPVQTFKKINQEYRKANHERVRQVCAVTQPQPLWTGAFQRFVGKPMARFGDRRTYIYQNRVIDDQVVHQGEDLASLINAPVVAGNNGLVVLAEPMGIYGNTVILDHGLGLFSMYSHLSRIEVKVGDRVEKGKPLGRTGTTGLAGGDHLHFGMMIQGEFVNPLEWWDGHWLRDQVEGLWSKPALAATPGAGEAAKPKADKKKPKPPKDKKGRRS</sequence>
<dbReference type="SUPFAM" id="SSF51261">
    <property type="entry name" value="Duplicated hybrid motif"/>
    <property type="match status" value="1"/>
</dbReference>
<protein>
    <submittedName>
        <fullName evidence="5">M23 family metallopeptidase</fullName>
    </submittedName>
</protein>
<feature type="region of interest" description="Disordered" evidence="2">
    <location>
        <begin position="511"/>
        <end position="543"/>
    </location>
</feature>
<reference evidence="5" key="1">
    <citation type="journal article" date="2020" name="mSystems">
        <title>Genome- and Community-Level Interaction Insights into Carbon Utilization and Element Cycling Functions of Hydrothermarchaeota in Hydrothermal Sediment.</title>
        <authorList>
            <person name="Zhou Z."/>
            <person name="Liu Y."/>
            <person name="Xu W."/>
            <person name="Pan J."/>
            <person name="Luo Z.H."/>
            <person name="Li M."/>
        </authorList>
    </citation>
    <scope>NUCLEOTIDE SEQUENCE [LARGE SCALE GENOMIC DNA]</scope>
    <source>
        <strain evidence="5">SpSt-548</strain>
    </source>
</reference>
<keyword evidence="1" id="KW-0732">Signal</keyword>
<feature type="domain" description="M23ase beta-sheet core" evidence="4">
    <location>
        <begin position="397"/>
        <end position="491"/>
    </location>
</feature>
<keyword evidence="3" id="KW-1133">Transmembrane helix</keyword>
<dbReference type="EMBL" id="DSXI01000330">
    <property type="protein sequence ID" value="HGS05190.1"/>
    <property type="molecule type" value="Genomic_DNA"/>
</dbReference>
<feature type="transmembrane region" description="Helical" evidence="3">
    <location>
        <begin position="76"/>
        <end position="94"/>
    </location>
</feature>
<dbReference type="InterPro" id="IPR050570">
    <property type="entry name" value="Cell_wall_metabolism_enzyme"/>
</dbReference>
<comment type="caution">
    <text evidence="5">The sequence shown here is derived from an EMBL/GenBank/DDBJ whole genome shotgun (WGS) entry which is preliminary data.</text>
</comment>
<feature type="compositionally biased region" description="Basic residues" evidence="2">
    <location>
        <begin position="527"/>
        <end position="543"/>
    </location>
</feature>
<dbReference type="PANTHER" id="PTHR21666:SF289">
    <property type="entry name" value="L-ALA--D-GLU ENDOPEPTIDASE"/>
    <property type="match status" value="1"/>
</dbReference>
<feature type="compositionally biased region" description="Low complexity" evidence="2">
    <location>
        <begin position="511"/>
        <end position="522"/>
    </location>
</feature>
<evidence type="ECO:0000256" key="1">
    <source>
        <dbReference type="ARBA" id="ARBA00022729"/>
    </source>
</evidence>
<accession>A0A7V4LCM6</accession>
<proteinExistence type="predicted"/>
<dbReference type="Gene3D" id="2.70.70.10">
    <property type="entry name" value="Glucose Permease (Domain IIA)"/>
    <property type="match status" value="1"/>
</dbReference>
<gene>
    <name evidence="5" type="ORF">ENT08_05550</name>
</gene>
<evidence type="ECO:0000259" key="4">
    <source>
        <dbReference type="Pfam" id="PF01551"/>
    </source>
</evidence>
<name>A0A7V4LCM6_9BACT</name>
<dbReference type="InterPro" id="IPR016047">
    <property type="entry name" value="M23ase_b-sheet_dom"/>
</dbReference>
<evidence type="ECO:0000256" key="2">
    <source>
        <dbReference type="SAM" id="MobiDB-lite"/>
    </source>
</evidence>
<dbReference type="PANTHER" id="PTHR21666">
    <property type="entry name" value="PEPTIDASE-RELATED"/>
    <property type="match status" value="1"/>
</dbReference>
<organism evidence="5">
    <name type="scientific">Desulfobacca acetoxidans</name>
    <dbReference type="NCBI Taxonomy" id="60893"/>
    <lineage>
        <taxon>Bacteria</taxon>
        <taxon>Pseudomonadati</taxon>
        <taxon>Thermodesulfobacteriota</taxon>
        <taxon>Desulfobaccia</taxon>
        <taxon>Desulfobaccales</taxon>
        <taxon>Desulfobaccaceae</taxon>
        <taxon>Desulfobacca</taxon>
    </lineage>
</organism>
<dbReference type="Pfam" id="PF01551">
    <property type="entry name" value="Peptidase_M23"/>
    <property type="match status" value="1"/>
</dbReference>
<dbReference type="AlphaFoldDB" id="A0A7V4LCM6"/>
<evidence type="ECO:0000256" key="3">
    <source>
        <dbReference type="SAM" id="Phobius"/>
    </source>
</evidence>
<keyword evidence="3" id="KW-0472">Membrane</keyword>
<dbReference type="GO" id="GO:0004222">
    <property type="term" value="F:metalloendopeptidase activity"/>
    <property type="evidence" value="ECO:0007669"/>
    <property type="project" value="TreeGrafter"/>
</dbReference>
<dbReference type="InterPro" id="IPR011055">
    <property type="entry name" value="Dup_hybrid_motif"/>
</dbReference>
<evidence type="ECO:0000313" key="5">
    <source>
        <dbReference type="EMBL" id="HGS05190.1"/>
    </source>
</evidence>
<keyword evidence="3" id="KW-0812">Transmembrane</keyword>